<sequence length="71" mass="7723">MAALPMLRVAVLVAFSVFLTLILGFGLPSVLNIFARCCGFPEASVTECIVLMYALFVLYVAMPRLPRGTVK</sequence>
<gene>
    <name evidence="2" type="ORF">M9458_048230</name>
</gene>
<keyword evidence="3" id="KW-1185">Reference proteome</keyword>
<proteinExistence type="predicted"/>
<evidence type="ECO:0000313" key="2">
    <source>
        <dbReference type="EMBL" id="KAL0156984.1"/>
    </source>
</evidence>
<dbReference type="AlphaFoldDB" id="A0ABD0N697"/>
<protein>
    <submittedName>
        <fullName evidence="2">Uncharacterized protein</fullName>
    </submittedName>
</protein>
<keyword evidence="1" id="KW-1133">Transmembrane helix</keyword>
<accession>A0ABD0N697</accession>
<dbReference type="Proteomes" id="UP001529510">
    <property type="component" value="Unassembled WGS sequence"/>
</dbReference>
<comment type="caution">
    <text evidence="2">The sequence shown here is derived from an EMBL/GenBank/DDBJ whole genome shotgun (WGS) entry which is preliminary data.</text>
</comment>
<reference evidence="2 3" key="1">
    <citation type="submission" date="2024-05" db="EMBL/GenBank/DDBJ databases">
        <title>Genome sequencing and assembly of Indian major carp, Cirrhinus mrigala (Hamilton, 1822).</title>
        <authorList>
            <person name="Mohindra V."/>
            <person name="Chowdhury L.M."/>
            <person name="Lal K."/>
            <person name="Jena J.K."/>
        </authorList>
    </citation>
    <scope>NUCLEOTIDE SEQUENCE [LARGE SCALE GENOMIC DNA]</scope>
    <source>
        <strain evidence="2">CM1030</strain>
        <tissue evidence="2">Blood</tissue>
    </source>
</reference>
<feature type="non-terminal residue" evidence="2">
    <location>
        <position position="71"/>
    </location>
</feature>
<evidence type="ECO:0000256" key="1">
    <source>
        <dbReference type="SAM" id="Phobius"/>
    </source>
</evidence>
<feature type="transmembrane region" description="Helical" evidence="1">
    <location>
        <begin position="43"/>
        <end position="62"/>
    </location>
</feature>
<name>A0ABD0N697_CIRMR</name>
<keyword evidence="1" id="KW-0472">Membrane</keyword>
<keyword evidence="1" id="KW-0812">Transmembrane</keyword>
<organism evidence="2 3">
    <name type="scientific">Cirrhinus mrigala</name>
    <name type="common">Mrigala</name>
    <dbReference type="NCBI Taxonomy" id="683832"/>
    <lineage>
        <taxon>Eukaryota</taxon>
        <taxon>Metazoa</taxon>
        <taxon>Chordata</taxon>
        <taxon>Craniata</taxon>
        <taxon>Vertebrata</taxon>
        <taxon>Euteleostomi</taxon>
        <taxon>Actinopterygii</taxon>
        <taxon>Neopterygii</taxon>
        <taxon>Teleostei</taxon>
        <taxon>Ostariophysi</taxon>
        <taxon>Cypriniformes</taxon>
        <taxon>Cyprinidae</taxon>
        <taxon>Labeoninae</taxon>
        <taxon>Labeonini</taxon>
        <taxon>Cirrhinus</taxon>
    </lineage>
</organism>
<dbReference type="EMBL" id="JAMKFB020000024">
    <property type="protein sequence ID" value="KAL0156984.1"/>
    <property type="molecule type" value="Genomic_DNA"/>
</dbReference>
<evidence type="ECO:0000313" key="3">
    <source>
        <dbReference type="Proteomes" id="UP001529510"/>
    </source>
</evidence>
<feature type="transmembrane region" description="Helical" evidence="1">
    <location>
        <begin position="7"/>
        <end position="31"/>
    </location>
</feature>